<feature type="transmembrane region" description="Helical" evidence="1">
    <location>
        <begin position="52"/>
        <end position="74"/>
    </location>
</feature>
<evidence type="ECO:0000313" key="2">
    <source>
        <dbReference type="EMBL" id="ALH23010.1"/>
    </source>
</evidence>
<accession>A0A0N9QIW7</accession>
<proteinExistence type="predicted"/>
<feature type="transmembrane region" description="Helical" evidence="1">
    <location>
        <begin position="12"/>
        <end position="32"/>
    </location>
</feature>
<evidence type="ECO:0000313" key="3">
    <source>
        <dbReference type="Proteomes" id="UP000203826"/>
    </source>
</evidence>
<dbReference type="KEGG" id="vg:26048971"/>
<sequence>MYKPFIKKHIIGTTISIFLIIYIFFMTIKPAFLFTKEGSIRHFGLGKRNSTIIPIWFFVIILAIMIYMTILCYLR</sequence>
<organism evidence="2 3">
    <name type="scientific">Chrysochromulina ericina virus CeV-01B</name>
    <dbReference type="NCBI Taxonomy" id="3070830"/>
    <lineage>
        <taxon>Viruses</taxon>
        <taxon>Varidnaviria</taxon>
        <taxon>Bamfordvirae</taxon>
        <taxon>Nucleocytoviricota</taxon>
        <taxon>Megaviricetes</taxon>
        <taxon>Imitervirales</taxon>
        <taxon>Mesomimiviridae</taxon>
        <taxon>Tethysvirus</taxon>
        <taxon>Tethysvirus raunefjordenense</taxon>
    </lineage>
</organism>
<name>A0A0N9QIW7_9VIRU</name>
<dbReference type="EMBL" id="KT820662">
    <property type="protein sequence ID" value="ALH23010.1"/>
    <property type="molecule type" value="Genomic_DNA"/>
</dbReference>
<keyword evidence="3" id="KW-1185">Reference proteome</keyword>
<gene>
    <name evidence="2" type="ORF">ceV_104</name>
</gene>
<dbReference type="Proteomes" id="UP000203826">
    <property type="component" value="Segment"/>
</dbReference>
<dbReference type="OrthoDB" id="1262at10501"/>
<keyword evidence="1" id="KW-0812">Transmembrane</keyword>
<protein>
    <submittedName>
        <fullName evidence="2">Uncharacterized protein</fullName>
    </submittedName>
</protein>
<keyword evidence="1" id="KW-0472">Membrane</keyword>
<reference evidence="2 3" key="1">
    <citation type="journal article" date="2015" name="Genome Announc.">
        <title>The 474-Kilobase-Pair Complete Genome Sequence of CeV-01B, a Virus Infecting Haptolina (Chrysochromulina) ericina (Prymnesiophyceae).</title>
        <authorList>
            <person name="Gallot-Lavallee L."/>
            <person name="Pagarete A."/>
            <person name="Legendre M."/>
            <person name="Santini S."/>
            <person name="Sandaa R.A."/>
            <person name="Himmelbauer H."/>
            <person name="Ogata H."/>
            <person name="Bratbak G."/>
            <person name="Claverie J.M."/>
        </authorList>
    </citation>
    <scope>NUCLEOTIDE SEQUENCE [LARGE SCALE GENOMIC DNA]</scope>
    <source>
        <strain evidence="2">CeV-01B</strain>
    </source>
</reference>
<keyword evidence="1" id="KW-1133">Transmembrane helix</keyword>
<evidence type="ECO:0000256" key="1">
    <source>
        <dbReference type="SAM" id="Phobius"/>
    </source>
</evidence>